<evidence type="ECO:0000256" key="1">
    <source>
        <dbReference type="SAM" id="MobiDB-lite"/>
    </source>
</evidence>
<dbReference type="PANTHER" id="PTHR30634">
    <property type="entry name" value="OUTER MEMBRANE LOLAB LIPOPROTEIN INSERTION APPARATUS"/>
    <property type="match status" value="1"/>
</dbReference>
<accession>A0A418V9M6</accession>
<gene>
    <name evidence="2" type="ORF">D3875_15640</name>
</gene>
<keyword evidence="3" id="KW-1185">Reference proteome</keyword>
<dbReference type="InterPro" id="IPR050458">
    <property type="entry name" value="LolB"/>
</dbReference>
<sequence>MTTQVSIFPIRHHGPGSARSLEHALNQLQPDIILVEGPADADAVLPFLTREELEPPVALLGYVTDDPARAAFWPFAAFSPEFVAFRWAAQSRQTGAGAQARFMDLPASATLALRDEDEGELDAAGSDAAEPDAAQGEGRPDMPDAPDMDAELRADPLRVLAQAAGYSDFERWWETLVEARGNDFVVFEAILEAMQAVRVGAPAPLGREAMREAFMRQTIRAALKEGFQRVAVVCGAWHSPALDTEAFKAKEDAAILKGLPKAKVSLTWVPWTHGRLSMSSGYGAGVRSPGYYHHLFTTPQHVTERWFARAARLLRDEKLDASSASVIEATRLANTLAALRGRALPGLDELNEAALSVFGWDSDLPLRLISQKLIVGEALGKVPDDTPSVPLAQDLARQQKKLRLKVQAEQDDLTLDLRKDTDLERSALFHRLNLLGVPWAQERYASGKGTFKEAWVLVWKPEFSVRLVEASRYGQTVEQAATAHSVDAAHNATTLSELTALLEAIRHADLTAAVPPALNALNARAALNADVGDLLGALPPLARLARYGDVRGREASGDEQAAGTFRTLLTRASVGLPTAAIGLAEDAANELRQQVQQADAAVRLLDDPAALREWQAALRHLADRADTAPVLVGDAVRRLRDAAHLEREDVERRLSLALSSAAPLDVTAWLDGFLGHSGTLLIHDAPLLNLLDGWLSGLEQSTFQEVLPLLRRVFSRFEKAERRAIGENLKGGGAKPRGVVTEIDEERGLQVVPIVLKMLGVNA</sequence>
<protein>
    <submittedName>
        <fullName evidence="2">Uncharacterized protein</fullName>
    </submittedName>
</protein>
<feature type="compositionally biased region" description="Low complexity" evidence="1">
    <location>
        <begin position="122"/>
        <end position="134"/>
    </location>
</feature>
<comment type="caution">
    <text evidence="2">The sequence shown here is derived from an EMBL/GenBank/DDBJ whole genome shotgun (WGS) entry which is preliminary data.</text>
</comment>
<dbReference type="InterPro" id="IPR043737">
    <property type="entry name" value="DUF5682"/>
</dbReference>
<dbReference type="EMBL" id="QYUJ01000014">
    <property type="protein sequence ID" value="RJF72762.1"/>
    <property type="molecule type" value="Genomic_DNA"/>
</dbReference>
<dbReference type="RefSeq" id="WP_119765209.1">
    <property type="nucleotide sequence ID" value="NZ_QYUJ01000014.1"/>
</dbReference>
<evidence type="ECO:0000313" key="3">
    <source>
        <dbReference type="Proteomes" id="UP000286287"/>
    </source>
</evidence>
<name>A0A418V9M6_9DEIO</name>
<dbReference type="OrthoDB" id="9768066at2"/>
<feature type="region of interest" description="Disordered" evidence="1">
    <location>
        <begin position="116"/>
        <end position="149"/>
    </location>
</feature>
<evidence type="ECO:0000313" key="2">
    <source>
        <dbReference type="EMBL" id="RJF72762.1"/>
    </source>
</evidence>
<organism evidence="2 3">
    <name type="scientific">Deinococcus cavernae</name>
    <dbReference type="NCBI Taxonomy" id="2320857"/>
    <lineage>
        <taxon>Bacteria</taxon>
        <taxon>Thermotogati</taxon>
        <taxon>Deinococcota</taxon>
        <taxon>Deinococci</taxon>
        <taxon>Deinococcales</taxon>
        <taxon>Deinococcaceae</taxon>
        <taxon>Deinococcus</taxon>
    </lineage>
</organism>
<dbReference type="Proteomes" id="UP000286287">
    <property type="component" value="Unassembled WGS sequence"/>
</dbReference>
<reference evidence="2 3" key="1">
    <citation type="submission" date="2018-09" db="EMBL/GenBank/DDBJ databases">
        <authorList>
            <person name="Zhu H."/>
        </authorList>
    </citation>
    <scope>NUCLEOTIDE SEQUENCE [LARGE SCALE GENOMIC DNA]</scope>
    <source>
        <strain evidence="2 3">K2S05-167</strain>
    </source>
</reference>
<dbReference type="Pfam" id="PF18934">
    <property type="entry name" value="DUF5682"/>
    <property type="match status" value="1"/>
</dbReference>
<dbReference type="AlphaFoldDB" id="A0A418V9M6"/>
<dbReference type="PANTHER" id="PTHR30634:SF14">
    <property type="match status" value="1"/>
</dbReference>
<proteinExistence type="predicted"/>